<keyword evidence="2" id="KW-1185">Reference proteome</keyword>
<evidence type="ECO:0000313" key="2">
    <source>
        <dbReference type="Proteomes" id="UP000032025"/>
    </source>
</evidence>
<sequence>MPIRLNIGAAAKPIPHSAAAQQHGQASVPRLLEHAQRGELTPASLATHRFSLEDGPKGYDMFKHKEDGCLRAVFMP</sequence>
<protein>
    <submittedName>
        <fullName evidence="1">DNA, contig: SP613</fullName>
    </submittedName>
</protein>
<reference evidence="1 2" key="1">
    <citation type="submission" date="2014-08" db="EMBL/GenBank/DDBJ databases">
        <title>Whole genome shotgun sequence of Sphingomonas paucimobilis NBRC 13935.</title>
        <authorList>
            <person name="Hosoyama A."/>
            <person name="Hashimoto M."/>
            <person name="Hosoyama Y."/>
            <person name="Noguchi M."/>
            <person name="Uohara A."/>
            <person name="Ohji S."/>
            <person name="Katano-Makiyama Y."/>
            <person name="Ichikawa N."/>
            <person name="Kimura A."/>
            <person name="Yamazoe A."/>
            <person name="Fujita N."/>
        </authorList>
    </citation>
    <scope>NUCLEOTIDE SEQUENCE [LARGE SCALE GENOMIC DNA]</scope>
    <source>
        <strain evidence="1 2">NBRC 13935</strain>
    </source>
</reference>
<accession>A0A0C9M0L1</accession>
<organism evidence="1 2">
    <name type="scientific">Sphingomonas paucimobilis NBRC 13935</name>
    <dbReference type="NCBI Taxonomy" id="1219050"/>
    <lineage>
        <taxon>Bacteria</taxon>
        <taxon>Pseudomonadati</taxon>
        <taxon>Pseudomonadota</taxon>
        <taxon>Alphaproteobacteria</taxon>
        <taxon>Sphingomonadales</taxon>
        <taxon>Sphingomonadaceae</taxon>
        <taxon>Sphingomonas</taxon>
    </lineage>
</organism>
<dbReference type="AlphaFoldDB" id="A0A0C9M0L1"/>
<dbReference type="GeneID" id="78529442"/>
<dbReference type="Proteomes" id="UP000032025">
    <property type="component" value="Unassembled WGS sequence"/>
</dbReference>
<gene>
    <name evidence="1" type="ORF">SP6_13_00570</name>
</gene>
<proteinExistence type="predicted"/>
<name>A0A0C9M0L1_SPHPI</name>
<dbReference type="Gene3D" id="3.90.180.10">
    <property type="entry name" value="Medium-chain alcohol dehydrogenases, catalytic domain"/>
    <property type="match status" value="1"/>
</dbReference>
<comment type="caution">
    <text evidence="1">The sequence shown here is derived from an EMBL/GenBank/DDBJ whole genome shotgun (WGS) entry which is preliminary data.</text>
</comment>
<dbReference type="RefSeq" id="WP_037568198.1">
    <property type="nucleotide sequence ID" value="NZ_BBJS01000013.1"/>
</dbReference>
<dbReference type="EMBL" id="BBJS01000013">
    <property type="protein sequence ID" value="GAN12805.1"/>
    <property type="molecule type" value="Genomic_DNA"/>
</dbReference>
<evidence type="ECO:0000313" key="1">
    <source>
        <dbReference type="EMBL" id="GAN12805.1"/>
    </source>
</evidence>